<dbReference type="Proteomes" id="UP000045782">
    <property type="component" value="Unassembled WGS sequence"/>
</dbReference>
<name>A0A0U0ZT18_9MYCO</name>
<accession>A0A0U0ZT18</accession>
<gene>
    <name evidence="1" type="ORF">ERS075579_04081</name>
</gene>
<evidence type="ECO:0000313" key="2">
    <source>
        <dbReference type="Proteomes" id="UP000045782"/>
    </source>
</evidence>
<dbReference type="EMBL" id="CSWP01000009">
    <property type="protein sequence ID" value="CPV66805.1"/>
    <property type="molecule type" value="Genomic_DNA"/>
</dbReference>
<protein>
    <submittedName>
        <fullName evidence="1">Uncharacterized protein</fullName>
    </submittedName>
</protein>
<sequence length="103" mass="11318">MSATQRPLTGGEPVAIEGGWCIKALNDQYCIDVRKMLFNYRIVLTHRIGGEHGGPKHAWCYYGHGVDANGQQRTMQTARLAAILAARAWDGQGAPEGYDRQAC</sequence>
<dbReference type="RefSeq" id="WP_052619108.1">
    <property type="nucleotide sequence ID" value="NZ_CSWP01000009.1"/>
</dbReference>
<proteinExistence type="predicted"/>
<organism evidence="1 2">
    <name type="scientific">Mycobacteroides abscessus</name>
    <dbReference type="NCBI Taxonomy" id="36809"/>
    <lineage>
        <taxon>Bacteria</taxon>
        <taxon>Bacillati</taxon>
        <taxon>Actinomycetota</taxon>
        <taxon>Actinomycetes</taxon>
        <taxon>Mycobacteriales</taxon>
        <taxon>Mycobacteriaceae</taxon>
        <taxon>Mycobacteroides</taxon>
    </lineage>
</organism>
<evidence type="ECO:0000313" key="1">
    <source>
        <dbReference type="EMBL" id="CPV66805.1"/>
    </source>
</evidence>
<reference evidence="1 2" key="1">
    <citation type="submission" date="2015-03" db="EMBL/GenBank/DDBJ databases">
        <authorList>
            <person name="Murphy D."/>
        </authorList>
    </citation>
    <scope>NUCLEOTIDE SEQUENCE [LARGE SCALE GENOMIC DNA]</scope>
    <source>
        <strain evidence="1 2">PAP088</strain>
    </source>
</reference>
<dbReference type="AlphaFoldDB" id="A0A0U0ZT18"/>